<dbReference type="AlphaFoldDB" id="A0A193FSC9"/>
<dbReference type="KEGG" id="bbro:BAU06_03630"/>
<accession>A0A193FSC9</accession>
<dbReference type="PANTHER" id="PTHR47354">
    <property type="entry name" value="NADH OXIDOREDUCTASE HCR"/>
    <property type="match status" value="1"/>
</dbReference>
<dbReference type="InterPro" id="IPR017938">
    <property type="entry name" value="Riboflavin_synthase-like_b-brl"/>
</dbReference>
<evidence type="ECO:0000259" key="8">
    <source>
        <dbReference type="PROSITE" id="PS51384"/>
    </source>
</evidence>
<dbReference type="InterPro" id="IPR039261">
    <property type="entry name" value="FNR_nucleotide-bd"/>
</dbReference>
<evidence type="ECO:0000256" key="5">
    <source>
        <dbReference type="ARBA" id="ARBA00023004"/>
    </source>
</evidence>
<dbReference type="CDD" id="cd06185">
    <property type="entry name" value="PDR_like"/>
    <property type="match status" value="1"/>
</dbReference>
<feature type="domain" description="2Fe-2S ferredoxin-type" evidence="7">
    <location>
        <begin position="231"/>
        <end position="316"/>
    </location>
</feature>
<dbReference type="InterPro" id="IPR050415">
    <property type="entry name" value="MRET"/>
</dbReference>
<dbReference type="PROSITE" id="PS00197">
    <property type="entry name" value="2FE2S_FER_1"/>
    <property type="match status" value="1"/>
</dbReference>
<dbReference type="GO" id="GO:0046872">
    <property type="term" value="F:metal ion binding"/>
    <property type="evidence" value="ECO:0007669"/>
    <property type="project" value="UniProtKB-KW"/>
</dbReference>
<dbReference type="Proteomes" id="UP000092213">
    <property type="component" value="Chromosome"/>
</dbReference>
<evidence type="ECO:0000313" key="9">
    <source>
        <dbReference type="EMBL" id="ANN65505.1"/>
    </source>
</evidence>
<dbReference type="EMBL" id="CP016170">
    <property type="protein sequence ID" value="ANN65505.1"/>
    <property type="molecule type" value="Genomic_DNA"/>
</dbReference>
<dbReference type="Gene3D" id="3.10.20.30">
    <property type="match status" value="1"/>
</dbReference>
<dbReference type="PRINTS" id="PR00409">
    <property type="entry name" value="PHDIOXRDTASE"/>
</dbReference>
<sequence>MTMEARLKLRIRAIAQEAQAIHSYELVDDGGGPLPAFTAGAHLTLHLPVGLSRCYSLTNCPGERHRYVIAVNRDAHSRGGSRYLHEAARVGQVLAADPPRNLFELDEAAQASVLIAGGIGITPIRCMIRRLETLGRPWELHYCARHPGAAAYLEELQGDPRVHTYFDAVPSPRRLDIAATLAALPAGAHVYCCGPTPMLEAFRLHAAALPAERVHLEQFGPAAAPAVGEGYAVRLARSGRSVRVMPGRSILETLIEAGLQPPHACGQGVCGSCETAVLAGRPDHRDQVLSEAEKAAGASMMICCSGSLDPELVLDM</sequence>
<keyword evidence="11" id="KW-1185">Reference proteome</keyword>
<dbReference type="SUPFAM" id="SSF63380">
    <property type="entry name" value="Riboflavin synthase domain-like"/>
    <property type="match status" value="1"/>
</dbReference>
<gene>
    <name evidence="9" type="ORF">BAU06_03630</name>
    <name evidence="10" type="ORF">BAU08_03595</name>
</gene>
<dbReference type="Pfam" id="PF00111">
    <property type="entry name" value="Fer2"/>
    <property type="match status" value="1"/>
</dbReference>
<name>A0A193FSC9_9BORD</name>
<evidence type="ECO:0000256" key="2">
    <source>
        <dbReference type="ARBA" id="ARBA00022714"/>
    </source>
</evidence>
<feature type="domain" description="FAD-binding FR-type" evidence="8">
    <location>
        <begin position="4"/>
        <end position="106"/>
    </location>
</feature>
<keyword evidence="6" id="KW-0411">Iron-sulfur</keyword>
<dbReference type="Gene3D" id="2.40.30.10">
    <property type="entry name" value="Translation factors"/>
    <property type="match status" value="1"/>
</dbReference>
<dbReference type="PROSITE" id="PS51384">
    <property type="entry name" value="FAD_FR"/>
    <property type="match status" value="1"/>
</dbReference>
<proteinExistence type="predicted"/>
<dbReference type="PANTHER" id="PTHR47354:SF1">
    <property type="entry name" value="CARNITINE MONOOXYGENASE REDUCTASE SUBUNIT"/>
    <property type="match status" value="1"/>
</dbReference>
<evidence type="ECO:0000256" key="4">
    <source>
        <dbReference type="ARBA" id="ARBA00023002"/>
    </source>
</evidence>
<dbReference type="SUPFAM" id="SSF54292">
    <property type="entry name" value="2Fe-2S ferredoxin-like"/>
    <property type="match status" value="1"/>
</dbReference>
<keyword evidence="1" id="KW-0285">Flavoprotein</keyword>
<evidence type="ECO:0000256" key="3">
    <source>
        <dbReference type="ARBA" id="ARBA00022723"/>
    </source>
</evidence>
<dbReference type="GO" id="GO:0051537">
    <property type="term" value="F:2 iron, 2 sulfur cluster binding"/>
    <property type="evidence" value="ECO:0007669"/>
    <property type="project" value="UniProtKB-KW"/>
</dbReference>
<dbReference type="InterPro" id="IPR017927">
    <property type="entry name" value="FAD-bd_FR_type"/>
</dbReference>
<evidence type="ECO:0000256" key="1">
    <source>
        <dbReference type="ARBA" id="ARBA00022630"/>
    </source>
</evidence>
<keyword evidence="3" id="KW-0479">Metal-binding</keyword>
<keyword evidence="5" id="KW-0408">Iron</keyword>
<evidence type="ECO:0000256" key="6">
    <source>
        <dbReference type="ARBA" id="ARBA00023014"/>
    </source>
</evidence>
<dbReference type="InterPro" id="IPR006058">
    <property type="entry name" value="2Fe2S_fd_BS"/>
</dbReference>
<evidence type="ECO:0000259" key="7">
    <source>
        <dbReference type="PROSITE" id="PS51085"/>
    </source>
</evidence>
<dbReference type="EMBL" id="CP016171">
    <property type="protein sequence ID" value="ANN70535.1"/>
    <property type="molecule type" value="Genomic_DNA"/>
</dbReference>
<evidence type="ECO:0000313" key="10">
    <source>
        <dbReference type="EMBL" id="ANN70535.1"/>
    </source>
</evidence>
<dbReference type="PROSITE" id="PS51085">
    <property type="entry name" value="2FE2S_FER_2"/>
    <property type="match status" value="1"/>
</dbReference>
<evidence type="ECO:0000313" key="11">
    <source>
        <dbReference type="Proteomes" id="UP000091897"/>
    </source>
</evidence>
<dbReference type="STRING" id="463025.BAU08_03595"/>
<dbReference type="InterPro" id="IPR012675">
    <property type="entry name" value="Beta-grasp_dom_sf"/>
</dbReference>
<dbReference type="GO" id="GO:0016491">
    <property type="term" value="F:oxidoreductase activity"/>
    <property type="evidence" value="ECO:0007669"/>
    <property type="project" value="UniProtKB-KW"/>
</dbReference>
<organism evidence="10 12">
    <name type="scientific">Bordetella bronchialis</name>
    <dbReference type="NCBI Taxonomy" id="463025"/>
    <lineage>
        <taxon>Bacteria</taxon>
        <taxon>Pseudomonadati</taxon>
        <taxon>Pseudomonadota</taxon>
        <taxon>Betaproteobacteria</taxon>
        <taxon>Burkholderiales</taxon>
        <taxon>Alcaligenaceae</taxon>
        <taxon>Bordetella</taxon>
    </lineage>
</organism>
<dbReference type="InterPro" id="IPR036010">
    <property type="entry name" value="2Fe-2S_ferredoxin-like_sf"/>
</dbReference>
<dbReference type="Gene3D" id="3.40.50.80">
    <property type="entry name" value="Nucleotide-binding domain of ferredoxin-NADP reductase (FNR) module"/>
    <property type="match status" value="1"/>
</dbReference>
<evidence type="ECO:0000313" key="12">
    <source>
        <dbReference type="Proteomes" id="UP000092213"/>
    </source>
</evidence>
<reference evidence="11 12" key="1">
    <citation type="submission" date="2016-06" db="EMBL/GenBank/DDBJ databases">
        <title>Complete genome sequences of Bordetella bronchialis and Bordetella flabilis.</title>
        <authorList>
            <person name="LiPuma J.J."/>
            <person name="Spilker T."/>
        </authorList>
    </citation>
    <scope>NUCLEOTIDE SEQUENCE [LARGE SCALE GENOMIC DNA]</scope>
    <source>
        <strain evidence="10 12">AU17976</strain>
        <strain evidence="9 11">AU3182</strain>
    </source>
</reference>
<keyword evidence="4" id="KW-0560">Oxidoreductase</keyword>
<dbReference type="InterPro" id="IPR001041">
    <property type="entry name" value="2Fe-2S_ferredoxin-type"/>
</dbReference>
<dbReference type="Proteomes" id="UP000091897">
    <property type="component" value="Chromosome"/>
</dbReference>
<dbReference type="SUPFAM" id="SSF52343">
    <property type="entry name" value="Ferredoxin reductase-like, C-terminal NADP-linked domain"/>
    <property type="match status" value="1"/>
</dbReference>
<dbReference type="OrthoDB" id="544091at2"/>
<dbReference type="CDD" id="cd00207">
    <property type="entry name" value="fer2"/>
    <property type="match status" value="1"/>
</dbReference>
<keyword evidence="2" id="KW-0001">2Fe-2S</keyword>
<protein>
    <submittedName>
        <fullName evidence="10">Ferredoxin</fullName>
    </submittedName>
</protein>